<protein>
    <recommendedName>
        <fullName evidence="3">Lipoprotein</fullName>
    </recommendedName>
</protein>
<name>A0A8J7KW52_9FIRM</name>
<comment type="caution">
    <text evidence="1">The sequence shown here is derived from an EMBL/GenBank/DDBJ whole genome shotgun (WGS) entry which is preliminary data.</text>
</comment>
<evidence type="ECO:0008006" key="3">
    <source>
        <dbReference type="Google" id="ProtNLM"/>
    </source>
</evidence>
<keyword evidence="2" id="KW-1185">Reference proteome</keyword>
<sequence>MKKIIQTFLILTTIVVLTGCNNKKEDLRPVSIGNLAFNYDANTWAHRNNTDEGAPLEFKDKSGNIVSIYVTQESTYQHPLDMIAFVKTMISSYEDYEVFLEPTKIIVNDTTWYEFGYTYKEGNIRRKVYQRYYGKYYNAASISLTSTEENYEDGYEVALKIMSDINATDVTNDINEGKAREFLVGEWSLDSRGYLVMYDDGTYEWYKDNTKDENNMHYGTYGCDVESATMGLKEGDGIYLVLFPNSLIINGVTEETTSYKNDYLISFDKSDDTEGYQMVNMSTYSLYTMIRQ</sequence>
<dbReference type="AlphaFoldDB" id="A0A8J7KW52"/>
<organism evidence="1 2">
    <name type="scientific">Mobilitalea sibirica</name>
    <dbReference type="NCBI Taxonomy" id="1462919"/>
    <lineage>
        <taxon>Bacteria</taxon>
        <taxon>Bacillati</taxon>
        <taxon>Bacillota</taxon>
        <taxon>Clostridia</taxon>
        <taxon>Lachnospirales</taxon>
        <taxon>Lachnospiraceae</taxon>
        <taxon>Mobilitalea</taxon>
    </lineage>
</organism>
<dbReference type="PROSITE" id="PS51257">
    <property type="entry name" value="PROKAR_LIPOPROTEIN"/>
    <property type="match status" value="1"/>
</dbReference>
<proteinExistence type="predicted"/>
<gene>
    <name evidence="1" type="ORF">I5677_03485</name>
</gene>
<dbReference type="EMBL" id="JAEAGR010000002">
    <property type="protein sequence ID" value="MBH1939957.1"/>
    <property type="molecule type" value="Genomic_DNA"/>
</dbReference>
<accession>A0A8J7KW52</accession>
<dbReference type="RefSeq" id="WP_197660166.1">
    <property type="nucleotide sequence ID" value="NZ_JAEAGR010000002.1"/>
</dbReference>
<evidence type="ECO:0000313" key="2">
    <source>
        <dbReference type="Proteomes" id="UP000623269"/>
    </source>
</evidence>
<reference evidence="1" key="1">
    <citation type="submission" date="2020-12" db="EMBL/GenBank/DDBJ databases">
        <title>M. sibirica DSM 26468T genome.</title>
        <authorList>
            <person name="Thieme N."/>
            <person name="Rettenmaier R."/>
            <person name="Zverlov V."/>
            <person name="Liebl W."/>
        </authorList>
    </citation>
    <scope>NUCLEOTIDE SEQUENCE</scope>
    <source>
        <strain evidence="1">DSM 26468</strain>
    </source>
</reference>
<dbReference type="Proteomes" id="UP000623269">
    <property type="component" value="Unassembled WGS sequence"/>
</dbReference>
<evidence type="ECO:0000313" key="1">
    <source>
        <dbReference type="EMBL" id="MBH1939957.1"/>
    </source>
</evidence>